<dbReference type="SMART" id="SM00347">
    <property type="entry name" value="HTH_MARR"/>
    <property type="match status" value="1"/>
</dbReference>
<accession>A0ABT9WQW0</accession>
<dbReference type="PANTHER" id="PTHR42756:SF1">
    <property type="entry name" value="TRANSCRIPTIONAL REPRESSOR OF EMRAB OPERON"/>
    <property type="match status" value="1"/>
</dbReference>
<evidence type="ECO:0000313" key="6">
    <source>
        <dbReference type="Proteomes" id="UP001223586"/>
    </source>
</evidence>
<reference evidence="5 6" key="1">
    <citation type="submission" date="2023-07" db="EMBL/GenBank/DDBJ databases">
        <title>Genomic Encyclopedia of Type Strains, Phase IV (KMG-IV): sequencing the most valuable type-strain genomes for metagenomic binning, comparative biology and taxonomic classification.</title>
        <authorList>
            <person name="Goeker M."/>
        </authorList>
    </citation>
    <scope>NUCLEOTIDE SEQUENCE [LARGE SCALE GENOMIC DNA]</scope>
    <source>
        <strain evidence="5 6">DSM 23837</strain>
    </source>
</reference>
<sequence length="141" mass="16703">MEQYTEEIRKFNRFYTRVIGVNNQYTDKSKYSATEAQILYEISIKHHCSAGYLSDYFYLDKGYLSRIIKRFEKDEIIRKRPALEDKRVAYIEITEKGRNELSELISSANDVVSKMIAHLSDEKKQSLIEAMEKIQEILIDY</sequence>
<dbReference type="Gene3D" id="1.10.10.10">
    <property type="entry name" value="Winged helix-like DNA-binding domain superfamily/Winged helix DNA-binding domain"/>
    <property type="match status" value="1"/>
</dbReference>
<organism evidence="5 6">
    <name type="scientific">Bacillus chungangensis</name>
    <dbReference type="NCBI Taxonomy" id="587633"/>
    <lineage>
        <taxon>Bacteria</taxon>
        <taxon>Bacillati</taxon>
        <taxon>Bacillota</taxon>
        <taxon>Bacilli</taxon>
        <taxon>Bacillales</taxon>
        <taxon>Bacillaceae</taxon>
        <taxon>Bacillus</taxon>
    </lineage>
</organism>
<keyword evidence="1" id="KW-0805">Transcription regulation</keyword>
<evidence type="ECO:0000256" key="2">
    <source>
        <dbReference type="ARBA" id="ARBA00023125"/>
    </source>
</evidence>
<dbReference type="InterPro" id="IPR036388">
    <property type="entry name" value="WH-like_DNA-bd_sf"/>
</dbReference>
<comment type="caution">
    <text evidence="5">The sequence shown here is derived from an EMBL/GenBank/DDBJ whole genome shotgun (WGS) entry which is preliminary data.</text>
</comment>
<dbReference type="InterPro" id="IPR000835">
    <property type="entry name" value="HTH_MarR-typ"/>
</dbReference>
<name>A0ABT9WQW0_9BACI</name>
<evidence type="ECO:0000313" key="5">
    <source>
        <dbReference type="EMBL" id="MDQ0175675.1"/>
    </source>
</evidence>
<evidence type="ECO:0000256" key="3">
    <source>
        <dbReference type="ARBA" id="ARBA00023163"/>
    </source>
</evidence>
<proteinExistence type="predicted"/>
<dbReference type="Proteomes" id="UP001223586">
    <property type="component" value="Unassembled WGS sequence"/>
</dbReference>
<dbReference type="PROSITE" id="PS50995">
    <property type="entry name" value="HTH_MARR_2"/>
    <property type="match status" value="1"/>
</dbReference>
<gene>
    <name evidence="5" type="ORF">J2S08_001509</name>
</gene>
<dbReference type="InterPro" id="IPR036390">
    <property type="entry name" value="WH_DNA-bd_sf"/>
</dbReference>
<dbReference type="SUPFAM" id="SSF46785">
    <property type="entry name" value="Winged helix' DNA-binding domain"/>
    <property type="match status" value="1"/>
</dbReference>
<dbReference type="PRINTS" id="PR00598">
    <property type="entry name" value="HTHMARR"/>
</dbReference>
<dbReference type="GO" id="GO:0003677">
    <property type="term" value="F:DNA binding"/>
    <property type="evidence" value="ECO:0007669"/>
    <property type="project" value="UniProtKB-KW"/>
</dbReference>
<dbReference type="EMBL" id="JAUSTT010000007">
    <property type="protein sequence ID" value="MDQ0175675.1"/>
    <property type="molecule type" value="Genomic_DNA"/>
</dbReference>
<evidence type="ECO:0000256" key="1">
    <source>
        <dbReference type="ARBA" id="ARBA00023015"/>
    </source>
</evidence>
<keyword evidence="6" id="KW-1185">Reference proteome</keyword>
<evidence type="ECO:0000259" key="4">
    <source>
        <dbReference type="PROSITE" id="PS50995"/>
    </source>
</evidence>
<dbReference type="PANTHER" id="PTHR42756">
    <property type="entry name" value="TRANSCRIPTIONAL REGULATOR, MARR"/>
    <property type="match status" value="1"/>
</dbReference>
<keyword evidence="3" id="KW-0804">Transcription</keyword>
<dbReference type="RefSeq" id="WP_307228180.1">
    <property type="nucleotide sequence ID" value="NZ_JAUSTT010000007.1"/>
</dbReference>
<protein>
    <submittedName>
        <fullName evidence="5">DNA-binding MarR family transcriptional regulator</fullName>
    </submittedName>
</protein>
<feature type="domain" description="HTH marR-type" evidence="4">
    <location>
        <begin position="1"/>
        <end position="136"/>
    </location>
</feature>
<dbReference type="Pfam" id="PF01047">
    <property type="entry name" value="MarR"/>
    <property type="match status" value="1"/>
</dbReference>
<keyword evidence="2 5" id="KW-0238">DNA-binding</keyword>